<keyword evidence="2" id="KW-0560">Oxidoreductase</keyword>
<sequence length="296" mass="30534">MNAEHRTNAGHAVATGDGTPGRVWLITGASSGFGRAIASAALAAGDTVVTTARRPETLEDLVAAHPDRAVAVQLDVTDTARIADVVADTVLWYGRIDVVVNNAGMGMIGAVEETGDRELRDLMDLHFFGPAALVRAVLPHMRRNGSGAVVQMSSMGGRFTFPGVGAYSATKFALEGLSEALAAEVAPHGIKVLIVEPGSFRTGFAGGGALHQSAALPAYEATVGPVRSDLPGSDGKQEGDPAKAATAILTALDAQDTPLRLPLGNDATDAVLAALDASRAEVLTWEKLSRSTAFED</sequence>
<dbReference type="InterPro" id="IPR051911">
    <property type="entry name" value="SDR_oxidoreductase"/>
</dbReference>
<dbReference type="GO" id="GO:0016491">
    <property type="term" value="F:oxidoreductase activity"/>
    <property type="evidence" value="ECO:0007669"/>
    <property type="project" value="UniProtKB-KW"/>
</dbReference>
<dbReference type="CDD" id="cd05374">
    <property type="entry name" value="17beta-HSD-like_SDR_c"/>
    <property type="match status" value="1"/>
</dbReference>
<organism evidence="4">
    <name type="scientific">Streptomyces sp. NBC_00008</name>
    <dbReference type="NCBI Taxonomy" id="2903610"/>
    <lineage>
        <taxon>Bacteria</taxon>
        <taxon>Bacillati</taxon>
        <taxon>Actinomycetota</taxon>
        <taxon>Actinomycetes</taxon>
        <taxon>Kitasatosporales</taxon>
        <taxon>Streptomycetaceae</taxon>
        <taxon>Streptomyces</taxon>
    </lineage>
</organism>
<comment type="similarity">
    <text evidence="1 3">Belongs to the short-chain dehydrogenases/reductases (SDR) family.</text>
</comment>
<dbReference type="AlphaFoldDB" id="A0AAU2VIV8"/>
<proteinExistence type="inferred from homology"/>
<evidence type="ECO:0000256" key="1">
    <source>
        <dbReference type="ARBA" id="ARBA00006484"/>
    </source>
</evidence>
<dbReference type="InterPro" id="IPR036291">
    <property type="entry name" value="NAD(P)-bd_dom_sf"/>
</dbReference>
<name>A0AAU2VIV8_9ACTN</name>
<evidence type="ECO:0000256" key="2">
    <source>
        <dbReference type="ARBA" id="ARBA00023002"/>
    </source>
</evidence>
<dbReference type="Gene3D" id="3.40.50.720">
    <property type="entry name" value="NAD(P)-binding Rossmann-like Domain"/>
    <property type="match status" value="1"/>
</dbReference>
<dbReference type="Pfam" id="PF00106">
    <property type="entry name" value="adh_short"/>
    <property type="match status" value="1"/>
</dbReference>
<dbReference type="PRINTS" id="PR00081">
    <property type="entry name" value="GDHRDH"/>
</dbReference>
<gene>
    <name evidence="4" type="ORF">OG398_00515</name>
</gene>
<dbReference type="PRINTS" id="PR00080">
    <property type="entry name" value="SDRFAMILY"/>
</dbReference>
<dbReference type="NCBIfam" id="NF004824">
    <property type="entry name" value="PRK06180.1"/>
    <property type="match status" value="1"/>
</dbReference>
<dbReference type="EMBL" id="CP108313">
    <property type="protein sequence ID" value="WTW66857.1"/>
    <property type="molecule type" value="Genomic_DNA"/>
</dbReference>
<dbReference type="PANTHER" id="PTHR43976:SF16">
    <property type="entry name" value="SHORT-CHAIN DEHYDROGENASE_REDUCTASE FAMILY PROTEIN"/>
    <property type="match status" value="1"/>
</dbReference>
<evidence type="ECO:0000313" key="4">
    <source>
        <dbReference type="EMBL" id="WTW66857.1"/>
    </source>
</evidence>
<dbReference type="InterPro" id="IPR020904">
    <property type="entry name" value="Sc_DH/Rdtase_CS"/>
</dbReference>
<dbReference type="SUPFAM" id="SSF51735">
    <property type="entry name" value="NAD(P)-binding Rossmann-fold domains"/>
    <property type="match status" value="1"/>
</dbReference>
<accession>A0AAU2VIV8</accession>
<evidence type="ECO:0000256" key="3">
    <source>
        <dbReference type="RuleBase" id="RU000363"/>
    </source>
</evidence>
<dbReference type="InterPro" id="IPR002347">
    <property type="entry name" value="SDR_fam"/>
</dbReference>
<reference evidence="4" key="1">
    <citation type="submission" date="2022-10" db="EMBL/GenBank/DDBJ databases">
        <title>The complete genomes of actinobacterial strains from the NBC collection.</title>
        <authorList>
            <person name="Joergensen T.S."/>
            <person name="Alvarez Arevalo M."/>
            <person name="Sterndorff E.B."/>
            <person name="Faurdal D."/>
            <person name="Vuksanovic O."/>
            <person name="Mourched A.-S."/>
            <person name="Charusanti P."/>
            <person name="Shaw S."/>
            <person name="Blin K."/>
            <person name="Weber T."/>
        </authorList>
    </citation>
    <scope>NUCLEOTIDE SEQUENCE</scope>
    <source>
        <strain evidence="4">NBC_00008</strain>
    </source>
</reference>
<dbReference type="PROSITE" id="PS00061">
    <property type="entry name" value="ADH_SHORT"/>
    <property type="match status" value="1"/>
</dbReference>
<dbReference type="PANTHER" id="PTHR43976">
    <property type="entry name" value="SHORT CHAIN DEHYDROGENASE"/>
    <property type="match status" value="1"/>
</dbReference>
<protein>
    <submittedName>
        <fullName evidence="4">Oxidoreductase</fullName>
    </submittedName>
</protein>